<keyword evidence="3 4" id="KW-0804">Transcription</keyword>
<protein>
    <recommendedName>
        <fullName evidence="4">HTH-type transcriptional regulator</fullName>
    </recommendedName>
</protein>
<dbReference type="Proteomes" id="UP000218831">
    <property type="component" value="Unassembled WGS sequence"/>
</dbReference>
<evidence type="ECO:0000256" key="3">
    <source>
        <dbReference type="ARBA" id="ARBA00023163"/>
    </source>
</evidence>
<evidence type="ECO:0000256" key="4">
    <source>
        <dbReference type="PIRNR" id="PIRNR006707"/>
    </source>
</evidence>
<dbReference type="InterPro" id="IPR052362">
    <property type="entry name" value="HTH-GbsR_regulator"/>
</dbReference>
<evidence type="ECO:0000313" key="5">
    <source>
        <dbReference type="EMBL" id="PAU95151.1"/>
    </source>
</evidence>
<reference evidence="5 6" key="1">
    <citation type="submission" date="2017-08" db="EMBL/GenBank/DDBJ databases">
        <title>Aliifodinibius alkalisoli sp. nov., isolated from saline alkaline soil.</title>
        <authorList>
            <person name="Liu D."/>
            <person name="Zhang G."/>
        </authorList>
    </citation>
    <scope>NUCLEOTIDE SEQUENCE [LARGE SCALE GENOMIC DNA]</scope>
    <source>
        <strain evidence="5 6">WN023</strain>
    </source>
</reference>
<dbReference type="PANTHER" id="PTHR38465:SF1">
    <property type="entry name" value="HTH-TYPE TRANSCRIPTIONAL REGULATOR MJ1563-RELATED"/>
    <property type="match status" value="1"/>
</dbReference>
<dbReference type="SUPFAM" id="SSF46785">
    <property type="entry name" value="Winged helix' DNA-binding domain"/>
    <property type="match status" value="1"/>
</dbReference>
<dbReference type="InterPro" id="IPR036390">
    <property type="entry name" value="WH_DNA-bd_sf"/>
</dbReference>
<dbReference type="PIRSF" id="PIRSF006707">
    <property type="entry name" value="MJ1563"/>
    <property type="match status" value="1"/>
</dbReference>
<keyword evidence="2 4" id="KW-0238">DNA-binding</keyword>
<comment type="similarity">
    <text evidence="4">Belongs to the GbsR family.</text>
</comment>
<name>A0A2A2GC71_9BACT</name>
<keyword evidence="1 4" id="KW-0805">Transcription regulation</keyword>
<dbReference type="InterPro" id="IPR026282">
    <property type="entry name" value="MJ1563"/>
</dbReference>
<dbReference type="AlphaFoldDB" id="A0A2A2GC71"/>
<evidence type="ECO:0000313" key="6">
    <source>
        <dbReference type="Proteomes" id="UP000218831"/>
    </source>
</evidence>
<dbReference type="OrthoDB" id="9792628at2"/>
<sequence length="202" mass="23891">MKRVNESRSQTHEEALEQFILLWGEMASAWGINKTMAQIHALLYAESDPLDTDAIMDQLDISRGNANMNLRNLLQWQLIHKVHFKGNRKDFYTAEKDVWNIVSTIIRERQQREVAPIRQNLNKTLDLFEEKESLSEEEQNFRERIEKFTEFLEMFERFTEALLPYINKKNLKFLKHLVKLAEMKHSITGPKPDSSSPPQHHE</sequence>
<keyword evidence="6" id="KW-1185">Reference proteome</keyword>
<proteinExistence type="inferred from homology"/>
<evidence type="ECO:0000256" key="2">
    <source>
        <dbReference type="ARBA" id="ARBA00023125"/>
    </source>
</evidence>
<dbReference type="PANTHER" id="PTHR38465">
    <property type="entry name" value="HTH-TYPE TRANSCRIPTIONAL REGULATOR MJ1563-RELATED"/>
    <property type="match status" value="1"/>
</dbReference>
<dbReference type="GO" id="GO:0003677">
    <property type="term" value="F:DNA binding"/>
    <property type="evidence" value="ECO:0007669"/>
    <property type="project" value="UniProtKB-UniRule"/>
</dbReference>
<dbReference type="InterPro" id="IPR036388">
    <property type="entry name" value="WH-like_DNA-bd_sf"/>
</dbReference>
<accession>A0A2A2GC71</accession>
<gene>
    <name evidence="5" type="ORF">CK503_02830</name>
</gene>
<comment type="caution">
    <text evidence="5">The sequence shown here is derived from an EMBL/GenBank/DDBJ whole genome shotgun (WGS) entry which is preliminary data.</text>
</comment>
<evidence type="ECO:0000256" key="1">
    <source>
        <dbReference type="ARBA" id="ARBA00023015"/>
    </source>
</evidence>
<dbReference type="Gene3D" id="1.10.10.10">
    <property type="entry name" value="Winged helix-like DNA-binding domain superfamily/Winged helix DNA-binding domain"/>
    <property type="match status" value="1"/>
</dbReference>
<dbReference type="EMBL" id="NSKE01000002">
    <property type="protein sequence ID" value="PAU95151.1"/>
    <property type="molecule type" value="Genomic_DNA"/>
</dbReference>
<organism evidence="5 6">
    <name type="scientific">Fodinibius salipaludis</name>
    <dbReference type="NCBI Taxonomy" id="2032627"/>
    <lineage>
        <taxon>Bacteria</taxon>
        <taxon>Pseudomonadati</taxon>
        <taxon>Balneolota</taxon>
        <taxon>Balneolia</taxon>
        <taxon>Balneolales</taxon>
        <taxon>Balneolaceae</taxon>
        <taxon>Fodinibius</taxon>
    </lineage>
</organism>